<accession>A0A4Z2J2C2</accession>
<gene>
    <name evidence="2" type="ORF">EYF80_006150</name>
</gene>
<evidence type="ECO:0000256" key="1">
    <source>
        <dbReference type="SAM" id="MobiDB-lite"/>
    </source>
</evidence>
<feature type="compositionally biased region" description="Gly residues" evidence="1">
    <location>
        <begin position="55"/>
        <end position="65"/>
    </location>
</feature>
<keyword evidence="3" id="KW-1185">Reference proteome</keyword>
<evidence type="ECO:0000313" key="3">
    <source>
        <dbReference type="Proteomes" id="UP000314294"/>
    </source>
</evidence>
<feature type="region of interest" description="Disordered" evidence="1">
    <location>
        <begin position="27"/>
        <end position="68"/>
    </location>
</feature>
<feature type="region of interest" description="Disordered" evidence="1">
    <location>
        <begin position="205"/>
        <end position="237"/>
    </location>
</feature>
<protein>
    <submittedName>
        <fullName evidence="2">Uncharacterized protein</fullName>
    </submittedName>
</protein>
<organism evidence="2 3">
    <name type="scientific">Liparis tanakae</name>
    <name type="common">Tanaka's snailfish</name>
    <dbReference type="NCBI Taxonomy" id="230148"/>
    <lineage>
        <taxon>Eukaryota</taxon>
        <taxon>Metazoa</taxon>
        <taxon>Chordata</taxon>
        <taxon>Craniata</taxon>
        <taxon>Vertebrata</taxon>
        <taxon>Euteleostomi</taxon>
        <taxon>Actinopterygii</taxon>
        <taxon>Neopterygii</taxon>
        <taxon>Teleostei</taxon>
        <taxon>Neoteleostei</taxon>
        <taxon>Acanthomorphata</taxon>
        <taxon>Eupercaria</taxon>
        <taxon>Perciformes</taxon>
        <taxon>Cottioidei</taxon>
        <taxon>Cottales</taxon>
        <taxon>Liparidae</taxon>
        <taxon>Liparis</taxon>
    </lineage>
</organism>
<name>A0A4Z2J2C2_9TELE</name>
<sequence>MSVRPSCPASLAGHGLLMASEDAAVLRRRRPPCSTGTQDGEEATEEDEEEKGRGRSGGEAGGPGGPVTQMLRSLMEGFSRGVVCGRSAAPAWSTRFLTLHCSLSASEANGCEEGVIIIIIISILNNNCTRDFVVSLLNGLKPPNAGTLEPLRFHIKKKKQQLERKKIHRDSYINKLDDTFMIPVGEVDSGETGYLGTIPCSDTGDTSEQLGGREGPAAAQRPGPQRSKESHEGTFSERSALRAGMKLLTGGVAGLPCEFNRLLNPRSWYNPGPWEGKKLILCAPRRGNTGTGPRSFALKSFKKKCGRLKRFRRRRKLPFSNMPADIGSRVQ</sequence>
<feature type="compositionally biased region" description="Acidic residues" evidence="1">
    <location>
        <begin position="39"/>
        <end position="49"/>
    </location>
</feature>
<feature type="compositionally biased region" description="Basic and acidic residues" evidence="1">
    <location>
        <begin position="226"/>
        <end position="235"/>
    </location>
</feature>
<dbReference type="AlphaFoldDB" id="A0A4Z2J2C2"/>
<comment type="caution">
    <text evidence="2">The sequence shown here is derived from an EMBL/GenBank/DDBJ whole genome shotgun (WGS) entry which is preliminary data.</text>
</comment>
<proteinExistence type="predicted"/>
<reference evidence="2 3" key="1">
    <citation type="submission" date="2019-03" db="EMBL/GenBank/DDBJ databases">
        <title>First draft genome of Liparis tanakae, snailfish: a comprehensive survey of snailfish specific genes.</title>
        <authorList>
            <person name="Kim W."/>
            <person name="Song I."/>
            <person name="Jeong J.-H."/>
            <person name="Kim D."/>
            <person name="Kim S."/>
            <person name="Ryu S."/>
            <person name="Song J.Y."/>
            <person name="Lee S.K."/>
        </authorList>
    </citation>
    <scope>NUCLEOTIDE SEQUENCE [LARGE SCALE GENOMIC DNA]</scope>
    <source>
        <tissue evidence="2">Muscle</tissue>
    </source>
</reference>
<dbReference type="EMBL" id="SRLO01000032">
    <property type="protein sequence ID" value="TNN83632.1"/>
    <property type="molecule type" value="Genomic_DNA"/>
</dbReference>
<evidence type="ECO:0000313" key="2">
    <source>
        <dbReference type="EMBL" id="TNN83632.1"/>
    </source>
</evidence>
<dbReference type="Proteomes" id="UP000314294">
    <property type="component" value="Unassembled WGS sequence"/>
</dbReference>